<sequence length="227" mass="25887">MSLSVDIQKKLTDGEREFLLDVQFEFQGNFQVLYGPSGAGKSLTLKAIAGLLKPDRGRIQFKDRVYFDSKAKTIIPAEKRNLGYLSQNYGLFPHLTVRKNIEFGLKGLFQIRADKRTRESVANLMELFEIQETANSYPRYLSGGQKQRVALARALARNPEILLLDEPFAALNPDLRQKMREELRSLRNRIDVPILLISHDRIDPDFFGVSPLYMEDGKIRQGPATTD</sequence>
<evidence type="ECO:0000313" key="6">
    <source>
        <dbReference type="Proteomes" id="UP000297453"/>
    </source>
</evidence>
<evidence type="ECO:0000259" key="4">
    <source>
        <dbReference type="PROSITE" id="PS50893"/>
    </source>
</evidence>
<dbReference type="Proteomes" id="UP000297453">
    <property type="component" value="Unassembled WGS sequence"/>
</dbReference>
<proteinExistence type="predicted"/>
<dbReference type="PANTHER" id="PTHR42781">
    <property type="entry name" value="SPERMIDINE/PUTRESCINE IMPORT ATP-BINDING PROTEIN POTA"/>
    <property type="match status" value="1"/>
</dbReference>
<evidence type="ECO:0000256" key="2">
    <source>
        <dbReference type="ARBA" id="ARBA00022741"/>
    </source>
</evidence>
<dbReference type="Gene3D" id="3.40.50.300">
    <property type="entry name" value="P-loop containing nucleotide triphosphate hydrolases"/>
    <property type="match status" value="1"/>
</dbReference>
<dbReference type="AlphaFoldDB" id="A0A4R9G5I6"/>
<protein>
    <submittedName>
        <fullName evidence="5">ATP-binding cassette domain-containing protein</fullName>
    </submittedName>
</protein>
<dbReference type="GO" id="GO:0016887">
    <property type="term" value="F:ATP hydrolysis activity"/>
    <property type="evidence" value="ECO:0007669"/>
    <property type="project" value="InterPro"/>
</dbReference>
<keyword evidence="3 5" id="KW-0067">ATP-binding</keyword>
<keyword evidence="1" id="KW-0813">Transport</keyword>
<evidence type="ECO:0000256" key="1">
    <source>
        <dbReference type="ARBA" id="ARBA00022448"/>
    </source>
</evidence>
<evidence type="ECO:0000256" key="3">
    <source>
        <dbReference type="ARBA" id="ARBA00022840"/>
    </source>
</evidence>
<dbReference type="SMART" id="SM00382">
    <property type="entry name" value="AAA"/>
    <property type="match status" value="1"/>
</dbReference>
<feature type="domain" description="ABC transporter" evidence="4">
    <location>
        <begin position="2"/>
        <end position="227"/>
    </location>
</feature>
<dbReference type="GO" id="GO:0005524">
    <property type="term" value="F:ATP binding"/>
    <property type="evidence" value="ECO:0007669"/>
    <property type="project" value="UniProtKB-KW"/>
</dbReference>
<keyword evidence="2" id="KW-0547">Nucleotide-binding</keyword>
<gene>
    <name evidence="5" type="ORF">EHO59_00410</name>
</gene>
<evidence type="ECO:0000313" key="5">
    <source>
        <dbReference type="EMBL" id="TGK06641.1"/>
    </source>
</evidence>
<dbReference type="EMBL" id="RQEP01000005">
    <property type="protein sequence ID" value="TGK06641.1"/>
    <property type="molecule type" value="Genomic_DNA"/>
</dbReference>
<dbReference type="InterPro" id="IPR003593">
    <property type="entry name" value="AAA+_ATPase"/>
</dbReference>
<accession>A0A4R9G5I6</accession>
<dbReference type="InterPro" id="IPR027417">
    <property type="entry name" value="P-loop_NTPase"/>
</dbReference>
<dbReference type="InterPro" id="IPR017871">
    <property type="entry name" value="ABC_transporter-like_CS"/>
</dbReference>
<dbReference type="Pfam" id="PF00005">
    <property type="entry name" value="ABC_tran"/>
    <property type="match status" value="1"/>
</dbReference>
<dbReference type="PANTHER" id="PTHR42781:SF4">
    <property type="entry name" value="SPERMIDINE_PUTRESCINE IMPORT ATP-BINDING PROTEIN POTA"/>
    <property type="match status" value="1"/>
</dbReference>
<comment type="caution">
    <text evidence="5">The sequence shown here is derived from an EMBL/GenBank/DDBJ whole genome shotgun (WGS) entry which is preliminary data.</text>
</comment>
<name>A0A4R9G5I6_9LEPT</name>
<dbReference type="PROSITE" id="PS00211">
    <property type="entry name" value="ABC_TRANSPORTER_1"/>
    <property type="match status" value="1"/>
</dbReference>
<dbReference type="PROSITE" id="PS50893">
    <property type="entry name" value="ABC_TRANSPORTER_2"/>
    <property type="match status" value="1"/>
</dbReference>
<dbReference type="OrthoDB" id="9802264at2"/>
<dbReference type="InterPro" id="IPR050093">
    <property type="entry name" value="ABC_SmlMolc_Importer"/>
</dbReference>
<reference evidence="5" key="1">
    <citation type="journal article" date="2019" name="PLoS Negl. Trop. Dis.">
        <title>Revisiting the worldwide diversity of Leptospira species in the environment.</title>
        <authorList>
            <person name="Vincent A.T."/>
            <person name="Schiettekatte O."/>
            <person name="Bourhy P."/>
            <person name="Veyrier F.J."/>
            <person name="Picardeau M."/>
        </authorList>
    </citation>
    <scope>NUCLEOTIDE SEQUENCE [LARGE SCALE GENOMIC DNA]</scope>
    <source>
        <strain evidence="5">SSS9</strain>
    </source>
</reference>
<dbReference type="InterPro" id="IPR003439">
    <property type="entry name" value="ABC_transporter-like_ATP-bd"/>
</dbReference>
<keyword evidence="6" id="KW-1185">Reference proteome</keyword>
<dbReference type="RefSeq" id="WP_135583681.1">
    <property type="nucleotide sequence ID" value="NZ_RQEP01000005.1"/>
</dbReference>
<organism evidence="5 6">
    <name type="scientific">Leptospira semungkisensis</name>
    <dbReference type="NCBI Taxonomy" id="2484985"/>
    <lineage>
        <taxon>Bacteria</taxon>
        <taxon>Pseudomonadati</taxon>
        <taxon>Spirochaetota</taxon>
        <taxon>Spirochaetia</taxon>
        <taxon>Leptospirales</taxon>
        <taxon>Leptospiraceae</taxon>
        <taxon>Leptospira</taxon>
    </lineage>
</organism>
<dbReference type="SUPFAM" id="SSF52540">
    <property type="entry name" value="P-loop containing nucleoside triphosphate hydrolases"/>
    <property type="match status" value="1"/>
</dbReference>